<sequence length="307" mass="33915">MSVDISAYREWLSYSEIVTLLADKHGIEISIGDIARLVADEAISPSIYFQTPTPARKVSLKTVPLSVALDDPDALIKANLEMLNSDAVMPETLIQHAIPINNEIVRIDGLWDAMFCGVIKHFNECLYSQGVGLNEPLRSLYGVRGIVLIKGNDLYQILSPVDIGESLKIVEAMKLAHADRLNPLVDKHIAQLTHLLNLVNNGDYAHQLMPCTRLPSGALPVIKRANILKLINKNSCKADKKESPKTINAMAQYIYGLTCVKYGKDIADNPRSHIDNPRGEIKTDFDLLKLPLPSGNTVSSWLKNIDS</sequence>
<gene>
    <name evidence="1" type="ORF">AM402_06895</name>
</gene>
<accession>A0AAN1C022</accession>
<evidence type="ECO:0000313" key="1">
    <source>
        <dbReference type="EMBL" id="ARX33887.1"/>
    </source>
</evidence>
<protein>
    <submittedName>
        <fullName evidence="1">Uncharacterized protein</fullName>
    </submittedName>
</protein>
<name>A0AAN1C022_PROMI</name>
<dbReference type="Proteomes" id="UP000195540">
    <property type="component" value="Chromosome"/>
</dbReference>
<organism evidence="1 2">
    <name type="scientific">Proteus mirabilis</name>
    <dbReference type="NCBI Taxonomy" id="584"/>
    <lineage>
        <taxon>Bacteria</taxon>
        <taxon>Pseudomonadati</taxon>
        <taxon>Pseudomonadota</taxon>
        <taxon>Gammaproteobacteria</taxon>
        <taxon>Enterobacterales</taxon>
        <taxon>Morganellaceae</taxon>
        <taxon>Proteus</taxon>
    </lineage>
</organism>
<reference evidence="1 2" key="1">
    <citation type="submission" date="2017-05" db="EMBL/GenBank/DDBJ databases">
        <title>Whole genome sequencing of Proteus mirabilis AR_0155.</title>
        <authorList>
            <person name="Conlan S."/>
            <person name="Thomas P.J."/>
            <person name="Mullikin J."/>
            <person name="Frank K.M."/>
            <person name="Segre J.A."/>
        </authorList>
    </citation>
    <scope>NUCLEOTIDE SEQUENCE [LARGE SCALE GENOMIC DNA]</scope>
    <source>
        <strain evidence="1 2">AR_0155</strain>
    </source>
</reference>
<dbReference type="AlphaFoldDB" id="A0AAN1C022"/>
<evidence type="ECO:0000313" key="2">
    <source>
        <dbReference type="Proteomes" id="UP000195540"/>
    </source>
</evidence>
<dbReference type="EMBL" id="CP021694">
    <property type="protein sequence ID" value="ARX33887.1"/>
    <property type="molecule type" value="Genomic_DNA"/>
</dbReference>
<proteinExistence type="predicted"/>